<name>A0A1E5G834_9ENTE</name>
<accession>A0A1E5G834</accession>
<feature type="transmembrane region" description="Helical" evidence="1">
    <location>
        <begin position="12"/>
        <end position="34"/>
    </location>
</feature>
<dbReference type="OrthoDB" id="2233065at2"/>
<reference evidence="3" key="1">
    <citation type="submission" date="2016-09" db="EMBL/GenBank/DDBJ databases">
        <authorList>
            <person name="Gulvik C.A."/>
        </authorList>
    </citation>
    <scope>NUCLEOTIDE SEQUENCE [LARGE SCALE GENOMIC DNA]</scope>
    <source>
        <strain evidence="3">LMG 8895</strain>
    </source>
</reference>
<dbReference type="InterPro" id="IPR020215">
    <property type="entry name" value="EbsA-like"/>
</dbReference>
<dbReference type="RefSeq" id="WP_069665257.1">
    <property type="nucleotide sequence ID" value="NZ_JBHUJJ010000001.1"/>
</dbReference>
<organism evidence="2 3">
    <name type="scientific">Enterococcus termitis</name>
    <dbReference type="NCBI Taxonomy" id="332950"/>
    <lineage>
        <taxon>Bacteria</taxon>
        <taxon>Bacillati</taxon>
        <taxon>Bacillota</taxon>
        <taxon>Bacilli</taxon>
        <taxon>Lactobacillales</taxon>
        <taxon>Enterococcaceae</taxon>
        <taxon>Enterococcus</taxon>
    </lineage>
</organism>
<keyword evidence="1" id="KW-1133">Transmembrane helix</keyword>
<evidence type="ECO:0008006" key="4">
    <source>
        <dbReference type="Google" id="ProtNLM"/>
    </source>
</evidence>
<proteinExistence type="predicted"/>
<gene>
    <name evidence="2" type="ORF">BCR25_13485</name>
</gene>
<dbReference type="Pfam" id="PF17255">
    <property type="entry name" value="EbsA"/>
    <property type="match status" value="1"/>
</dbReference>
<sequence length="146" mass="16782">MKKKVYYWQPELSTAIIYWSCTFGILFLSLILMLEHTRPYLTSNIVLGVFFFFALLGLNRYFILKEDQLIIHTLLPIKRSTISLSSIDSIQIGPKSIQIVSADFKEGSQLFMMTKKTKAAFIRQLTEHSNFVAIITEDPNQKAGKQ</sequence>
<evidence type="ECO:0000256" key="1">
    <source>
        <dbReference type="SAM" id="Phobius"/>
    </source>
</evidence>
<dbReference type="EMBL" id="MIJY01000047">
    <property type="protein sequence ID" value="OEG08420.1"/>
    <property type="molecule type" value="Genomic_DNA"/>
</dbReference>
<keyword evidence="1" id="KW-0812">Transmembrane</keyword>
<feature type="transmembrane region" description="Helical" evidence="1">
    <location>
        <begin position="40"/>
        <end position="58"/>
    </location>
</feature>
<dbReference type="AlphaFoldDB" id="A0A1E5G834"/>
<dbReference type="Proteomes" id="UP000095094">
    <property type="component" value="Unassembled WGS sequence"/>
</dbReference>
<evidence type="ECO:0000313" key="3">
    <source>
        <dbReference type="Proteomes" id="UP000095094"/>
    </source>
</evidence>
<comment type="caution">
    <text evidence="2">The sequence shown here is derived from an EMBL/GenBank/DDBJ whole genome shotgun (WGS) entry which is preliminary data.</text>
</comment>
<keyword evidence="3" id="KW-1185">Reference proteome</keyword>
<evidence type="ECO:0000313" key="2">
    <source>
        <dbReference type="EMBL" id="OEG08420.1"/>
    </source>
</evidence>
<keyword evidence="1" id="KW-0472">Membrane</keyword>
<protein>
    <recommendedName>
        <fullName evidence="4">EbsA protein</fullName>
    </recommendedName>
</protein>